<evidence type="ECO:0000313" key="2">
    <source>
        <dbReference type="EMBL" id="MBB4927836.1"/>
    </source>
</evidence>
<dbReference type="RefSeq" id="WP_312897562.1">
    <property type="nucleotide sequence ID" value="NZ_JACHJV010000002.1"/>
</dbReference>
<evidence type="ECO:0000313" key="3">
    <source>
        <dbReference type="Proteomes" id="UP000540506"/>
    </source>
</evidence>
<accession>A0A7W7RAM8</accession>
<dbReference type="EC" id="2.4.1.-" evidence="2"/>
<dbReference type="AlphaFoldDB" id="A0A7W7RAM8"/>
<dbReference type="Proteomes" id="UP000540506">
    <property type="component" value="Unassembled WGS sequence"/>
</dbReference>
<feature type="transmembrane region" description="Helical" evidence="1">
    <location>
        <begin position="281"/>
        <end position="298"/>
    </location>
</feature>
<feature type="transmembrane region" description="Helical" evidence="1">
    <location>
        <begin position="337"/>
        <end position="358"/>
    </location>
</feature>
<keyword evidence="1" id="KW-1133">Transmembrane helix</keyword>
<keyword evidence="1" id="KW-0472">Membrane</keyword>
<protein>
    <submittedName>
        <fullName evidence="2">Phosphatidylinositol alpha-1,6-mannosyltransferase</fullName>
        <ecNumber evidence="2">2.4.1.-</ecNumber>
    </submittedName>
</protein>
<name>A0A7W7RAM8_KITKI</name>
<proteinExistence type="predicted"/>
<comment type="caution">
    <text evidence="2">The sequence shown here is derived from an EMBL/GenBank/DDBJ whole genome shotgun (WGS) entry which is preliminary data.</text>
</comment>
<feature type="transmembrane region" description="Helical" evidence="1">
    <location>
        <begin position="378"/>
        <end position="400"/>
    </location>
</feature>
<dbReference type="EMBL" id="JACHJV010000002">
    <property type="protein sequence ID" value="MBB4927836.1"/>
    <property type="molecule type" value="Genomic_DNA"/>
</dbReference>
<feature type="transmembrane region" description="Helical" evidence="1">
    <location>
        <begin position="57"/>
        <end position="76"/>
    </location>
</feature>
<gene>
    <name evidence="2" type="ORF">FHR34_006931</name>
</gene>
<keyword evidence="1" id="KW-0812">Transmembrane</keyword>
<sequence>MRVNRFTDAFARAGRRAATAGPGWFEGRPAWVRLWLVAAGWAGCFPLLSTLPNHRAWGTLAAGGYLLAAAVAGLVPRRAAARSVLPALVGAVLLPLLYLALTGRAQSEVGVIERSTQLLIHTGSPYLTDPQQVTDYNPYLPGMALFGLPRAVLGNGTPLTALLGDARIWCAAALLGCLLLGRGVSGPGRDDRPVERPSVNTALAALIASPVLALPLCVSGVDLPLIGLCCLGPALATRGRYIAAGVLLALACSLKWTAWPALPVALAALAALHGARAAGRCAGVALVGAALLILPSALRTPHAMAEQVLAFPTGRAAIPTSAGSPLPGRLLSELGPWGWLAAVALLGVGAVATAVSLVRRPPLTAVACADRLALGLTLAFAFAPASRFGYLALPVVLMLWTRLSRPSLGSAAPLTPTVAPDSTVTADSTAAAPVGVGGADLGQLPQLPAPST</sequence>
<dbReference type="GO" id="GO:0016757">
    <property type="term" value="F:glycosyltransferase activity"/>
    <property type="evidence" value="ECO:0007669"/>
    <property type="project" value="UniProtKB-KW"/>
</dbReference>
<organism evidence="2 3">
    <name type="scientific">Kitasatospora kifunensis</name>
    <name type="common">Streptomyces kifunensis</name>
    <dbReference type="NCBI Taxonomy" id="58351"/>
    <lineage>
        <taxon>Bacteria</taxon>
        <taxon>Bacillati</taxon>
        <taxon>Actinomycetota</taxon>
        <taxon>Actinomycetes</taxon>
        <taxon>Kitasatosporales</taxon>
        <taxon>Streptomycetaceae</taxon>
        <taxon>Kitasatospora</taxon>
    </lineage>
</organism>
<keyword evidence="2" id="KW-0808">Transferase</keyword>
<feature type="transmembrane region" description="Helical" evidence="1">
    <location>
        <begin position="202"/>
        <end position="221"/>
    </location>
</feature>
<evidence type="ECO:0000256" key="1">
    <source>
        <dbReference type="SAM" id="Phobius"/>
    </source>
</evidence>
<keyword evidence="2" id="KW-0328">Glycosyltransferase</keyword>
<feature type="transmembrane region" description="Helical" evidence="1">
    <location>
        <begin position="34"/>
        <end position="51"/>
    </location>
</feature>
<keyword evidence="3" id="KW-1185">Reference proteome</keyword>
<reference evidence="2 3" key="1">
    <citation type="submission" date="2020-08" db="EMBL/GenBank/DDBJ databases">
        <title>Sequencing the genomes of 1000 actinobacteria strains.</title>
        <authorList>
            <person name="Klenk H.-P."/>
        </authorList>
    </citation>
    <scope>NUCLEOTIDE SEQUENCE [LARGE SCALE GENOMIC DNA]</scope>
    <source>
        <strain evidence="2 3">DSM 41654</strain>
    </source>
</reference>
<feature type="transmembrane region" description="Helical" evidence="1">
    <location>
        <begin position="83"/>
        <end position="101"/>
    </location>
</feature>
<feature type="transmembrane region" description="Helical" evidence="1">
    <location>
        <begin position="241"/>
        <end position="269"/>
    </location>
</feature>